<dbReference type="SUPFAM" id="SSF103025">
    <property type="entry name" value="Folate-binding domain"/>
    <property type="match status" value="1"/>
</dbReference>
<accession>A0AAN9BP77</accession>
<name>A0AAN9BP77_9CAEN</name>
<dbReference type="AlphaFoldDB" id="A0AAN9BP77"/>
<evidence type="ECO:0000259" key="4">
    <source>
        <dbReference type="Pfam" id="PF25455"/>
    </source>
</evidence>
<keyword evidence="6" id="KW-1185">Reference proteome</keyword>
<keyword evidence="3" id="KW-0496">Mitochondrion</keyword>
<dbReference type="GO" id="GO:0005759">
    <property type="term" value="C:mitochondrial matrix"/>
    <property type="evidence" value="ECO:0007669"/>
    <property type="project" value="TreeGrafter"/>
</dbReference>
<dbReference type="NCBIfam" id="TIGR03317">
    <property type="entry name" value="ygfZ_signature"/>
    <property type="match status" value="1"/>
</dbReference>
<dbReference type="InterPro" id="IPR017703">
    <property type="entry name" value="YgfZ/GCV_T_CS"/>
</dbReference>
<protein>
    <recommendedName>
        <fullName evidence="4">CAF17 C-terminal domain-containing protein</fullName>
    </recommendedName>
</protein>
<evidence type="ECO:0000256" key="1">
    <source>
        <dbReference type="ARBA" id="ARBA00004173"/>
    </source>
</evidence>
<comment type="subcellular location">
    <subcellularLocation>
        <location evidence="1">Mitochondrion</location>
    </subcellularLocation>
</comment>
<evidence type="ECO:0000256" key="2">
    <source>
        <dbReference type="ARBA" id="ARBA00022946"/>
    </source>
</evidence>
<dbReference type="Proteomes" id="UP001374579">
    <property type="component" value="Unassembled WGS sequence"/>
</dbReference>
<evidence type="ECO:0000313" key="6">
    <source>
        <dbReference type="Proteomes" id="UP001374579"/>
    </source>
</evidence>
<proteinExistence type="predicted"/>
<dbReference type="Gene3D" id="3.30.1360.120">
    <property type="entry name" value="Probable tRNA modification gtpase trme, domain 1"/>
    <property type="match status" value="1"/>
</dbReference>
<dbReference type="Pfam" id="PF25455">
    <property type="entry name" value="Beta-barrel_CAF17_C"/>
    <property type="match status" value="1"/>
</dbReference>
<keyword evidence="2" id="KW-0809">Transit peptide</keyword>
<sequence length="359" mass="40102">MVTYCVRRCLLSARHLFSTVSVPRLLPPSLLVRHQSTHRDSQPKEAHHLNKRGVVQVTGRDTVDLLQGLVTSDVTELSDLSQGISAQYSMMLNVQGRVLYDLILYNHTKVLDDVCFLVECDASLKDEFIKTVKRYRIRKKVDLSDVSDEYQVWSIPSDVDPTQPLTIAEPGGESETAESGQRSEVPEAVFCVPDPRVPQFGQRVLLKSGNESLVTIGGNQEQYESLRYRWGIPEGPTDLPPGECTPLESNLTIMHGVSFTKGCYIGQELTARTHHTGVIRKRLVPLVFDSPSSAIESDSKISTEKGRNAGKVRGMSGKYGLGLLRLQYQDEPLFVSGKDGQKVSLSSYRPGWWPQEMRK</sequence>
<gene>
    <name evidence="5" type="ORF">V1264_016503</name>
</gene>
<comment type="caution">
    <text evidence="5">The sequence shown here is derived from an EMBL/GenBank/DDBJ whole genome shotgun (WGS) entry which is preliminary data.</text>
</comment>
<dbReference type="EMBL" id="JBAMIC010000004">
    <property type="protein sequence ID" value="KAK7108839.1"/>
    <property type="molecule type" value="Genomic_DNA"/>
</dbReference>
<dbReference type="PANTHER" id="PTHR22602">
    <property type="entry name" value="TRANSFERASE CAF17, MITOCHONDRIAL-RELATED"/>
    <property type="match status" value="1"/>
</dbReference>
<evidence type="ECO:0000256" key="3">
    <source>
        <dbReference type="ARBA" id="ARBA00023128"/>
    </source>
</evidence>
<organism evidence="5 6">
    <name type="scientific">Littorina saxatilis</name>
    <dbReference type="NCBI Taxonomy" id="31220"/>
    <lineage>
        <taxon>Eukaryota</taxon>
        <taxon>Metazoa</taxon>
        <taxon>Spiralia</taxon>
        <taxon>Lophotrochozoa</taxon>
        <taxon>Mollusca</taxon>
        <taxon>Gastropoda</taxon>
        <taxon>Caenogastropoda</taxon>
        <taxon>Littorinimorpha</taxon>
        <taxon>Littorinoidea</taxon>
        <taxon>Littorinidae</taxon>
        <taxon>Littorina</taxon>
    </lineage>
</organism>
<reference evidence="5 6" key="1">
    <citation type="submission" date="2024-02" db="EMBL/GenBank/DDBJ databases">
        <title>Chromosome-scale genome assembly of the rough periwinkle Littorina saxatilis.</title>
        <authorList>
            <person name="De Jode A."/>
            <person name="Faria R."/>
            <person name="Formenti G."/>
            <person name="Sims Y."/>
            <person name="Smith T.P."/>
            <person name="Tracey A."/>
            <person name="Wood J.M.D."/>
            <person name="Zagrodzka Z.B."/>
            <person name="Johannesson K."/>
            <person name="Butlin R.K."/>
            <person name="Leder E.H."/>
        </authorList>
    </citation>
    <scope>NUCLEOTIDE SEQUENCE [LARGE SCALE GENOMIC DNA]</scope>
    <source>
        <strain evidence="5">Snail1</strain>
        <tissue evidence="5">Muscle</tissue>
    </source>
</reference>
<dbReference type="InterPro" id="IPR027266">
    <property type="entry name" value="TrmE/GcvT-like"/>
</dbReference>
<dbReference type="GO" id="GO:0016226">
    <property type="term" value="P:iron-sulfur cluster assembly"/>
    <property type="evidence" value="ECO:0007669"/>
    <property type="project" value="TreeGrafter"/>
</dbReference>
<dbReference type="PANTHER" id="PTHR22602:SF0">
    <property type="entry name" value="TRANSFERASE CAF17, MITOCHONDRIAL-RELATED"/>
    <property type="match status" value="1"/>
</dbReference>
<dbReference type="InterPro" id="IPR057460">
    <property type="entry name" value="CAF17_C"/>
</dbReference>
<feature type="domain" description="CAF17 C-terminal" evidence="4">
    <location>
        <begin position="280"/>
        <end position="355"/>
    </location>
</feature>
<evidence type="ECO:0000313" key="5">
    <source>
        <dbReference type="EMBL" id="KAK7108839.1"/>
    </source>
</evidence>
<dbReference type="InterPro" id="IPR045179">
    <property type="entry name" value="YgfZ/GcvT"/>
</dbReference>